<comment type="caution">
    <text evidence="1">The sequence shown here is derived from an EMBL/GenBank/DDBJ whole genome shotgun (WGS) entry which is preliminary data.</text>
</comment>
<evidence type="ECO:0000313" key="2">
    <source>
        <dbReference type="Proteomes" id="UP001597187"/>
    </source>
</evidence>
<evidence type="ECO:0000313" key="1">
    <source>
        <dbReference type="EMBL" id="MFD1512214.1"/>
    </source>
</evidence>
<dbReference type="Proteomes" id="UP001597187">
    <property type="component" value="Unassembled WGS sequence"/>
</dbReference>
<dbReference type="InterPro" id="IPR006311">
    <property type="entry name" value="TAT_signal"/>
</dbReference>
<protein>
    <recommendedName>
        <fullName evidence="3">Alpha/beta hydrolase</fullName>
    </recommendedName>
</protein>
<proteinExistence type="predicted"/>
<dbReference type="RefSeq" id="WP_250872200.1">
    <property type="nucleotide sequence ID" value="NZ_JALXFV010000002.1"/>
</dbReference>
<sequence length="304" mass="32825">MRESSISRRRFVRRTATVAAGATLLGSVGGTASAATVPPYVSTRGHFDGDANLTAGHGTFDYDTVGTVPGIDGACASDLLVFVHGWKKKGDDADAEQAAREKFAHAKSTLEADGYWGTTIGYSWDNNEGSGWDSGWGTAQDIAVQNGSKLAQFLLDYKYYCGGTVRVACHSLGAEVTFSALEALDASSYWDDQGWRVESVHVLGGAVDNERPTLEHGDGYYAVANETRATFNYYSEDDNVLSTAYNTIEFDQALGETGKESGNTAPRNYTDYDATAQVGSDHSGYLDNCTDEMVYHMDNVSYFD</sequence>
<gene>
    <name evidence="1" type="ORF">ACFSBT_02835</name>
</gene>
<name>A0ABD6ARE2_9EURY</name>
<dbReference type="PROSITE" id="PS51318">
    <property type="entry name" value="TAT"/>
    <property type="match status" value="1"/>
</dbReference>
<reference evidence="1 2" key="1">
    <citation type="journal article" date="2019" name="Int. J. Syst. Evol. Microbiol.">
        <title>The Global Catalogue of Microorganisms (GCM) 10K type strain sequencing project: providing services to taxonomists for standard genome sequencing and annotation.</title>
        <authorList>
            <consortium name="The Broad Institute Genomics Platform"/>
            <consortium name="The Broad Institute Genome Sequencing Center for Infectious Disease"/>
            <person name="Wu L."/>
            <person name="Ma J."/>
        </authorList>
    </citation>
    <scope>NUCLEOTIDE SEQUENCE [LARGE SCALE GENOMIC DNA]</scope>
    <source>
        <strain evidence="1 2">CGMCC 1.12563</strain>
    </source>
</reference>
<evidence type="ECO:0008006" key="3">
    <source>
        <dbReference type="Google" id="ProtNLM"/>
    </source>
</evidence>
<dbReference type="AlphaFoldDB" id="A0ABD6ARE2"/>
<organism evidence="1 2">
    <name type="scientific">Halomarina rubra</name>
    <dbReference type="NCBI Taxonomy" id="2071873"/>
    <lineage>
        <taxon>Archaea</taxon>
        <taxon>Methanobacteriati</taxon>
        <taxon>Methanobacteriota</taxon>
        <taxon>Stenosarchaea group</taxon>
        <taxon>Halobacteria</taxon>
        <taxon>Halobacteriales</taxon>
        <taxon>Natronomonadaceae</taxon>
        <taxon>Halomarina</taxon>
    </lineage>
</organism>
<accession>A0ABD6ARE2</accession>
<keyword evidence="2" id="KW-1185">Reference proteome</keyword>
<dbReference type="EMBL" id="JBHUDC010000002">
    <property type="protein sequence ID" value="MFD1512214.1"/>
    <property type="molecule type" value="Genomic_DNA"/>
</dbReference>